<dbReference type="InterPro" id="IPR036291">
    <property type="entry name" value="NAD(P)-bd_dom_sf"/>
</dbReference>
<organism evidence="6 7">
    <name type="scientific">Turnera subulata</name>
    <dbReference type="NCBI Taxonomy" id="218843"/>
    <lineage>
        <taxon>Eukaryota</taxon>
        <taxon>Viridiplantae</taxon>
        <taxon>Streptophyta</taxon>
        <taxon>Embryophyta</taxon>
        <taxon>Tracheophyta</taxon>
        <taxon>Spermatophyta</taxon>
        <taxon>Magnoliopsida</taxon>
        <taxon>eudicotyledons</taxon>
        <taxon>Gunneridae</taxon>
        <taxon>Pentapetalae</taxon>
        <taxon>rosids</taxon>
        <taxon>fabids</taxon>
        <taxon>Malpighiales</taxon>
        <taxon>Passifloraceae</taxon>
        <taxon>Turnera</taxon>
    </lineage>
</organism>
<comment type="similarity">
    <text evidence="1 4">Belongs to the short-chain dehydrogenases/reductases (SDR) family.</text>
</comment>
<dbReference type="AlphaFoldDB" id="A0A9Q0G4I2"/>
<dbReference type="CDD" id="cd05324">
    <property type="entry name" value="carb_red_PTCR-like_SDR_c"/>
    <property type="match status" value="1"/>
</dbReference>
<dbReference type="Gene3D" id="3.40.50.720">
    <property type="entry name" value="NAD(P)-binding Rossmann-like Domain"/>
    <property type="match status" value="1"/>
</dbReference>
<comment type="caution">
    <text evidence="6">The sequence shown here is derived from an EMBL/GenBank/DDBJ whole genome shotgun (WGS) entry which is preliminary data.</text>
</comment>
<evidence type="ECO:0000256" key="4">
    <source>
        <dbReference type="RuleBase" id="RU000363"/>
    </source>
</evidence>
<dbReference type="OrthoDB" id="1933717at2759"/>
<proteinExistence type="inferred from homology"/>
<dbReference type="EMBL" id="JAKUCV010002350">
    <property type="protein sequence ID" value="KAJ4842966.1"/>
    <property type="molecule type" value="Genomic_DNA"/>
</dbReference>
<dbReference type="InterPro" id="IPR045313">
    <property type="entry name" value="CBR1-like"/>
</dbReference>
<evidence type="ECO:0000256" key="2">
    <source>
        <dbReference type="ARBA" id="ARBA00022857"/>
    </source>
</evidence>
<evidence type="ECO:0000313" key="6">
    <source>
        <dbReference type="EMBL" id="KAJ4842966.1"/>
    </source>
</evidence>
<dbReference type="PRINTS" id="PR00081">
    <property type="entry name" value="GDHRDH"/>
</dbReference>
<evidence type="ECO:0000256" key="3">
    <source>
        <dbReference type="ARBA" id="ARBA00023002"/>
    </source>
</evidence>
<accession>A0A9Q0G4I2</accession>
<dbReference type="PANTHER" id="PTHR43490">
    <property type="entry name" value="(+)-NEOMENTHOL DEHYDROGENASE"/>
    <property type="match status" value="1"/>
</dbReference>
<dbReference type="SUPFAM" id="SSF51735">
    <property type="entry name" value="NAD(P)-binding Rossmann-fold domains"/>
    <property type="match status" value="1"/>
</dbReference>
<dbReference type="FunFam" id="3.40.50.720:FF:000312">
    <property type="entry name" value="(+)-neomenthol dehydrogenase"/>
    <property type="match status" value="1"/>
</dbReference>
<dbReference type="PROSITE" id="PS00061">
    <property type="entry name" value="ADH_SHORT"/>
    <property type="match status" value="1"/>
</dbReference>
<dbReference type="InterPro" id="IPR020904">
    <property type="entry name" value="Sc_DH/Rdtase_CS"/>
</dbReference>
<dbReference type="Pfam" id="PF00106">
    <property type="entry name" value="adh_short"/>
    <property type="match status" value="2"/>
</dbReference>
<evidence type="ECO:0000313" key="7">
    <source>
        <dbReference type="Proteomes" id="UP001141552"/>
    </source>
</evidence>
<keyword evidence="2 5" id="KW-0521">NADP</keyword>
<evidence type="ECO:0000256" key="1">
    <source>
        <dbReference type="ARBA" id="ARBA00006484"/>
    </source>
</evidence>
<reference evidence="6" key="2">
    <citation type="journal article" date="2023" name="Plants (Basel)">
        <title>Annotation of the Turnera subulata (Passifloraceae) Draft Genome Reveals the S-Locus Evolved after the Divergence of Turneroideae from Passifloroideae in a Stepwise Manner.</title>
        <authorList>
            <person name="Henning P.M."/>
            <person name="Roalson E.H."/>
            <person name="Mir W."/>
            <person name="McCubbin A.G."/>
            <person name="Shore J.S."/>
        </authorList>
    </citation>
    <scope>NUCLEOTIDE SEQUENCE</scope>
    <source>
        <strain evidence="6">F60SS</strain>
    </source>
</reference>
<dbReference type="Proteomes" id="UP001141552">
    <property type="component" value="Unassembled WGS sequence"/>
</dbReference>
<gene>
    <name evidence="6" type="primary">SDR1_2</name>
    <name evidence="6" type="ORF">Tsubulata_020026</name>
</gene>
<dbReference type="EC" id="1.1.1.-" evidence="5"/>
<sequence>MAQVNTLSSKRYAVVTGSNKGIGFEICRQLASNGITVILTARDPNRGLEALQKLKESGISEDLLVFHQLDVGNPDSIASLAEFVKTKFGKLDILVNNAGVNGLILDPDAFRRATELAGGWPAEANWNEIATESFELAEECLKTNYYGARWMVEAFISLLQSSDSARIVNVSSSAGLLKNIRNEWAQGLLNDIETLTEGTVDKVLNEFLKDFKEGSLEAKGWPAHRSAYTVSKVAMNAYTRILARRYPSICINCLCPGFCKTDITTNAGSLTAAEGAASAVRLALLPNNGPSGCFFYRTQMSSFLTY</sequence>
<keyword evidence="3 5" id="KW-0560">Oxidoreductase</keyword>
<dbReference type="PANTHER" id="PTHR43490:SF119">
    <property type="entry name" value="SHORT-CHAIN DEHYDROGENASE_REDUCTASE"/>
    <property type="match status" value="1"/>
</dbReference>
<name>A0A9Q0G4I2_9ROSI</name>
<dbReference type="InterPro" id="IPR002347">
    <property type="entry name" value="SDR_fam"/>
</dbReference>
<dbReference type="GO" id="GO:0016020">
    <property type="term" value="C:membrane"/>
    <property type="evidence" value="ECO:0007669"/>
    <property type="project" value="TreeGrafter"/>
</dbReference>
<dbReference type="PRINTS" id="PR00080">
    <property type="entry name" value="SDRFAMILY"/>
</dbReference>
<evidence type="ECO:0000256" key="5">
    <source>
        <dbReference type="RuleBase" id="RU369024"/>
    </source>
</evidence>
<dbReference type="GO" id="GO:0016616">
    <property type="term" value="F:oxidoreductase activity, acting on the CH-OH group of donors, NAD or NADP as acceptor"/>
    <property type="evidence" value="ECO:0007669"/>
    <property type="project" value="InterPro"/>
</dbReference>
<keyword evidence="7" id="KW-1185">Reference proteome</keyword>
<protein>
    <recommendedName>
        <fullName evidence="5">Short-chain dehydrogenase/reductase</fullName>
        <ecNumber evidence="5">1.1.1.-</ecNumber>
    </recommendedName>
</protein>
<reference evidence="6" key="1">
    <citation type="submission" date="2022-02" db="EMBL/GenBank/DDBJ databases">
        <authorList>
            <person name="Henning P.M."/>
            <person name="McCubbin A.G."/>
            <person name="Shore J.S."/>
        </authorList>
    </citation>
    <scope>NUCLEOTIDE SEQUENCE</scope>
    <source>
        <strain evidence="6">F60SS</strain>
        <tissue evidence="6">Leaves</tissue>
    </source>
</reference>